<dbReference type="InParanoid" id="A7RP04"/>
<dbReference type="PROSITE" id="PS50089">
    <property type="entry name" value="ZF_RING_2"/>
    <property type="match status" value="1"/>
</dbReference>
<evidence type="ECO:0000313" key="6">
    <source>
        <dbReference type="EMBL" id="EDO46770.1"/>
    </source>
</evidence>
<dbReference type="PANTHER" id="PTHR25464">
    <property type="entry name" value="TRIPARTITE MOTIF-CONTAINING PROTEIN 2-LIKE PROTEIN"/>
    <property type="match status" value="1"/>
</dbReference>
<organism evidence="6 7">
    <name type="scientific">Nematostella vectensis</name>
    <name type="common">Starlet sea anemone</name>
    <dbReference type="NCBI Taxonomy" id="45351"/>
    <lineage>
        <taxon>Eukaryota</taxon>
        <taxon>Metazoa</taxon>
        <taxon>Cnidaria</taxon>
        <taxon>Anthozoa</taxon>
        <taxon>Hexacorallia</taxon>
        <taxon>Actiniaria</taxon>
        <taxon>Edwardsiidae</taxon>
        <taxon>Nematostella</taxon>
    </lineage>
</organism>
<dbReference type="GO" id="GO:0008270">
    <property type="term" value="F:zinc ion binding"/>
    <property type="evidence" value="ECO:0007669"/>
    <property type="project" value="UniProtKB-KW"/>
</dbReference>
<dbReference type="GO" id="GO:0016567">
    <property type="term" value="P:protein ubiquitination"/>
    <property type="evidence" value="ECO:0000318"/>
    <property type="project" value="GO_Central"/>
</dbReference>
<dbReference type="Pfam" id="PF14634">
    <property type="entry name" value="zf-RING_5"/>
    <property type="match status" value="1"/>
</dbReference>
<dbReference type="InterPro" id="IPR017907">
    <property type="entry name" value="Znf_RING_CS"/>
</dbReference>
<dbReference type="Gene3D" id="3.30.40.10">
    <property type="entry name" value="Zinc/RING finger domain, C3HC4 (zinc finger)"/>
    <property type="match status" value="1"/>
</dbReference>
<keyword evidence="3" id="KW-0862">Zinc</keyword>
<keyword evidence="2 4" id="KW-0863">Zinc-finger</keyword>
<dbReference type="PROSITE" id="PS00518">
    <property type="entry name" value="ZF_RING_1"/>
    <property type="match status" value="1"/>
</dbReference>
<evidence type="ECO:0000313" key="7">
    <source>
        <dbReference type="Proteomes" id="UP000001593"/>
    </source>
</evidence>
<dbReference type="eggNOG" id="KOG2177">
    <property type="taxonomic scope" value="Eukaryota"/>
</dbReference>
<dbReference type="EMBL" id="DS469524">
    <property type="protein sequence ID" value="EDO46770.1"/>
    <property type="molecule type" value="Genomic_DNA"/>
</dbReference>
<evidence type="ECO:0000256" key="1">
    <source>
        <dbReference type="ARBA" id="ARBA00022723"/>
    </source>
</evidence>
<evidence type="ECO:0000259" key="5">
    <source>
        <dbReference type="PROSITE" id="PS50089"/>
    </source>
</evidence>
<dbReference type="PhylomeDB" id="A7RP04"/>
<dbReference type="InterPro" id="IPR001841">
    <property type="entry name" value="Znf_RING"/>
</dbReference>
<dbReference type="PANTHER" id="PTHR25464:SF2">
    <property type="entry name" value="RING-TYPE DOMAIN-CONTAINING PROTEIN"/>
    <property type="match status" value="1"/>
</dbReference>
<dbReference type="GO" id="GO:0061630">
    <property type="term" value="F:ubiquitin protein ligase activity"/>
    <property type="evidence" value="ECO:0000318"/>
    <property type="project" value="GO_Central"/>
</dbReference>
<evidence type="ECO:0000256" key="3">
    <source>
        <dbReference type="ARBA" id="ARBA00022833"/>
    </source>
</evidence>
<sequence length="406" mass="46692">MADTTEISKVIIDECTCGVCQEEFNEKTRVPKLLHCSHTLCKACVSALLGGGRGMYREMNSILYGRANDHDSFKCPFCNARQVTEQGNVDNLPNNLTILRLLDFTEGNQAAKELKKMVEKCKDRIERLHDMTELKFEREMGSKIRTLNEHFDDIAKHLEEKRAVAIRQVEAAFEIKKSSTTALTILRKARNSIRSADDVLKRNDAKEIIDSRSKLVTELRENCLEGRLEEGKLLMVEETHHIEFVASQDIYKQKLGEVEVKYLLQNKPRLLGRTSLCKDVFFVIFVSLGLLSLNLIESEMSPKQKLRALQDVFLDTVTKNSRVIQLQNYLPMISKETHQELADRTGLHVVELREEYGRRPIVVASPSDKASREALRKRIHLDDYDLDKIFDPHKGLHRPKKRSELF</sequence>
<dbReference type="HOGENOM" id="CLU_678441_0_0_1"/>
<keyword evidence="1" id="KW-0479">Metal-binding</keyword>
<accession>A7RP04</accession>
<dbReference type="Proteomes" id="UP000001593">
    <property type="component" value="Unassembled WGS sequence"/>
</dbReference>
<dbReference type="SUPFAM" id="SSF57850">
    <property type="entry name" value="RING/U-box"/>
    <property type="match status" value="1"/>
</dbReference>
<proteinExistence type="predicted"/>
<evidence type="ECO:0000256" key="4">
    <source>
        <dbReference type="PROSITE-ProRule" id="PRU00175"/>
    </source>
</evidence>
<dbReference type="InterPro" id="IPR013083">
    <property type="entry name" value="Znf_RING/FYVE/PHD"/>
</dbReference>
<dbReference type="AlphaFoldDB" id="A7RP04"/>
<gene>
    <name evidence="6" type="ORF">NEMVEDRAFT_v1g199929</name>
</gene>
<reference evidence="6 7" key="1">
    <citation type="journal article" date="2007" name="Science">
        <title>Sea anemone genome reveals ancestral eumetazoan gene repertoire and genomic organization.</title>
        <authorList>
            <person name="Putnam N.H."/>
            <person name="Srivastava M."/>
            <person name="Hellsten U."/>
            <person name="Dirks B."/>
            <person name="Chapman J."/>
            <person name="Salamov A."/>
            <person name="Terry A."/>
            <person name="Shapiro H."/>
            <person name="Lindquist E."/>
            <person name="Kapitonov V.V."/>
            <person name="Jurka J."/>
            <person name="Genikhovich G."/>
            <person name="Grigoriev I.V."/>
            <person name="Lucas S.M."/>
            <person name="Steele R.E."/>
            <person name="Finnerty J.R."/>
            <person name="Technau U."/>
            <person name="Martindale M.Q."/>
            <person name="Rokhsar D.S."/>
        </authorList>
    </citation>
    <scope>NUCLEOTIDE SEQUENCE [LARGE SCALE GENOMIC DNA]</scope>
    <source>
        <strain evidence="7">CH2 X CH6</strain>
    </source>
</reference>
<evidence type="ECO:0000256" key="2">
    <source>
        <dbReference type="ARBA" id="ARBA00022771"/>
    </source>
</evidence>
<feature type="domain" description="RING-type" evidence="5">
    <location>
        <begin position="17"/>
        <end position="79"/>
    </location>
</feature>
<name>A7RP04_NEMVE</name>
<keyword evidence="7" id="KW-1185">Reference proteome</keyword>
<dbReference type="SMART" id="SM00184">
    <property type="entry name" value="RING"/>
    <property type="match status" value="1"/>
</dbReference>
<protein>
    <recommendedName>
        <fullName evidence="5">RING-type domain-containing protein</fullName>
    </recommendedName>
</protein>